<dbReference type="InterPro" id="IPR025438">
    <property type="entry name" value="DUF4180"/>
</dbReference>
<protein>
    <recommendedName>
        <fullName evidence="1">DUF4180 domain-containing protein</fullName>
    </recommendedName>
</protein>
<organism evidence="2 3">
    <name type="scientific">Paenibacillus agaridevorans</name>
    <dbReference type="NCBI Taxonomy" id="171404"/>
    <lineage>
        <taxon>Bacteria</taxon>
        <taxon>Bacillati</taxon>
        <taxon>Bacillota</taxon>
        <taxon>Bacilli</taxon>
        <taxon>Bacillales</taxon>
        <taxon>Paenibacillaceae</taxon>
        <taxon>Paenibacillus</taxon>
    </lineage>
</organism>
<dbReference type="AlphaFoldDB" id="A0A2R5EQW6"/>
<proteinExistence type="predicted"/>
<dbReference type="EMBL" id="BDQX01000097">
    <property type="protein sequence ID" value="GBG07418.1"/>
    <property type="molecule type" value="Genomic_DNA"/>
</dbReference>
<dbReference type="Proteomes" id="UP000245202">
    <property type="component" value="Unassembled WGS sequence"/>
</dbReference>
<sequence>MNIRLDVRGDSRVAIIESEGVIVSDVQDALDLMATVSYETDGCNKLLIRKEAVSEHFFELKTKLAGDILQKYVNYGVKLAIIGEYGGYDSKSLKDFIYESNQGKQVFFLPDEQAGLDALHGAR</sequence>
<reference evidence="2 3" key="1">
    <citation type="submission" date="2017-08" db="EMBL/GenBank/DDBJ databases">
        <title>Substantial Increase in Enzyme Production by Combined Drug-Resistance Mutations in Paenibacillus agaridevorans.</title>
        <authorList>
            <person name="Tanaka Y."/>
            <person name="Funane K."/>
            <person name="Hosaka T."/>
            <person name="Shiwa Y."/>
            <person name="Fujita N."/>
            <person name="Miyazaki T."/>
            <person name="Yoshikawa H."/>
            <person name="Murakami K."/>
            <person name="Kasahara K."/>
            <person name="Inaoka T."/>
            <person name="Hiraga Y."/>
            <person name="Ochi K."/>
        </authorList>
    </citation>
    <scope>NUCLEOTIDE SEQUENCE [LARGE SCALE GENOMIC DNA]</scope>
    <source>
        <strain evidence="2 3">T-3040</strain>
    </source>
</reference>
<dbReference type="Pfam" id="PF13788">
    <property type="entry name" value="DUF4180"/>
    <property type="match status" value="1"/>
</dbReference>
<evidence type="ECO:0000313" key="2">
    <source>
        <dbReference type="EMBL" id="GBG07418.1"/>
    </source>
</evidence>
<keyword evidence="3" id="KW-1185">Reference proteome</keyword>
<evidence type="ECO:0000259" key="1">
    <source>
        <dbReference type="Pfam" id="PF13788"/>
    </source>
</evidence>
<comment type="caution">
    <text evidence="2">The sequence shown here is derived from an EMBL/GenBank/DDBJ whole genome shotgun (WGS) entry which is preliminary data.</text>
</comment>
<evidence type="ECO:0000313" key="3">
    <source>
        <dbReference type="Proteomes" id="UP000245202"/>
    </source>
</evidence>
<accession>A0A2R5EQW6</accession>
<dbReference type="RefSeq" id="WP_108992480.1">
    <property type="nucleotide sequence ID" value="NZ_BDQX01000097.1"/>
</dbReference>
<gene>
    <name evidence="2" type="ORF">PAT3040_01968</name>
</gene>
<feature type="domain" description="DUF4180" evidence="1">
    <location>
        <begin position="10"/>
        <end position="115"/>
    </location>
</feature>
<name>A0A2R5EQW6_9BACL</name>